<dbReference type="Proteomes" id="UP001165083">
    <property type="component" value="Unassembled WGS sequence"/>
</dbReference>
<comment type="caution">
    <text evidence="1">The sequence shown here is derived from an EMBL/GenBank/DDBJ whole genome shotgun (WGS) entry which is preliminary data.</text>
</comment>
<dbReference type="AlphaFoldDB" id="A0A9W6TPU9"/>
<gene>
    <name evidence="1" type="ORF">Plil01_000652200</name>
</gene>
<proteinExistence type="predicted"/>
<name>A0A9W6TPU9_9STRA</name>
<reference evidence="1" key="1">
    <citation type="submission" date="2023-04" db="EMBL/GenBank/DDBJ databases">
        <title>Phytophthora lilii NBRC 32176.</title>
        <authorList>
            <person name="Ichikawa N."/>
            <person name="Sato H."/>
            <person name="Tonouchi N."/>
        </authorList>
    </citation>
    <scope>NUCLEOTIDE SEQUENCE</scope>
    <source>
        <strain evidence="1">NBRC 32176</strain>
    </source>
</reference>
<evidence type="ECO:0000313" key="1">
    <source>
        <dbReference type="EMBL" id="GMF17705.1"/>
    </source>
</evidence>
<dbReference type="OrthoDB" id="1416801at2759"/>
<protein>
    <submittedName>
        <fullName evidence="1">Unnamed protein product</fullName>
    </submittedName>
</protein>
<dbReference type="EMBL" id="BSXW01000291">
    <property type="protein sequence ID" value="GMF17705.1"/>
    <property type="molecule type" value="Genomic_DNA"/>
</dbReference>
<accession>A0A9W6TPU9</accession>
<sequence length="211" mass="23064">MSSTTALASWKSVLHLNRDRRIFLYSASRSGHQQPSIRADPFRTCSFRRLARVLTPGKPARFTIYTATALALKCWMSAPSASRSLDAVVESAQSWFVDNILDDEIQLFGGPNEALKALDSNLQICGGLPLLVTRSSTMEPNGACPDIFTVMNASCTCLTGLDNNDDAWEFHVKANNGDSNTTSYPTTLAATELLVIDAIQTLYVPESLEKL</sequence>
<evidence type="ECO:0000313" key="2">
    <source>
        <dbReference type="Proteomes" id="UP001165083"/>
    </source>
</evidence>
<organism evidence="1 2">
    <name type="scientific">Phytophthora lilii</name>
    <dbReference type="NCBI Taxonomy" id="2077276"/>
    <lineage>
        <taxon>Eukaryota</taxon>
        <taxon>Sar</taxon>
        <taxon>Stramenopiles</taxon>
        <taxon>Oomycota</taxon>
        <taxon>Peronosporomycetes</taxon>
        <taxon>Peronosporales</taxon>
        <taxon>Peronosporaceae</taxon>
        <taxon>Phytophthora</taxon>
    </lineage>
</organism>
<keyword evidence="2" id="KW-1185">Reference proteome</keyword>